<feature type="compositionally biased region" description="Polar residues" evidence="2">
    <location>
        <begin position="474"/>
        <end position="490"/>
    </location>
</feature>
<dbReference type="OrthoDB" id="5875512at2759"/>
<evidence type="ECO:0000256" key="2">
    <source>
        <dbReference type="SAM" id="MobiDB-lite"/>
    </source>
</evidence>
<gene>
    <name evidence="4 6" type="ORF">B0019.2</name>
    <name evidence="4" type="ORF">CELE_B0019.2</name>
</gene>
<evidence type="ECO:0000313" key="5">
    <source>
        <dbReference type="Proteomes" id="UP000001940"/>
    </source>
</evidence>
<name>G5EBL4_CAEEL</name>
<dbReference type="InterPro" id="IPR006570">
    <property type="entry name" value="SPK_dom"/>
</dbReference>
<feature type="domain" description="SPK" evidence="3">
    <location>
        <begin position="344"/>
        <end position="459"/>
    </location>
</feature>
<evidence type="ECO:0000313" key="6">
    <source>
        <dbReference type="WormBase" id="B0019.2"/>
    </source>
</evidence>
<dbReference type="CTD" id="173147"/>
<sequence length="747" mass="87113">MDSDRCPKRPRKSETDYRSEEDSEKEDDKANEEKPQWFPSLKRTSKEKRMEKLFTNEQSRSIFQFFLNIIRNKGHIAKWPINFSDAAVWIRCRQFIGVQKDIECYRNHFKFALIKLHLIPYVTLQEKADLYFALDLHVDKSIRQELIDTYQVEINKYGYLTGCSNFEHWIPVLLQNSSAPKSRLSTAPHRRNYTPFWEFEDGLMWKFVLDDINSGIYRGKYLFDAWEVFKNMNARINRSSDTYETRFHRILLPNLHIMPFHVATKAAIYQHLDERVPEDFWAVLQRETGVKLDDEGLIVEFSNRPLHFSLQSEPLDNIPEQPPIDNEPTLMNPITGIGPFTTEEDKMIWKFILVMLRGNNEITKRIKANFRGFVIWKHFVKVLHSKREWSSLRNHFVNNLAGNIMSTDFDLKTKLELYFGLSIPPSIDAISAFHSITTKLITKEGVIQYAVGSDFEFGQKEKGGHVSDEDYVPNNRQIPQQTTSSRSLRNSAEKDVPHSDWFHKVNDSDSMREDADLSSNSVKYPYQPPPGNSSYQHRGLLRTLGFGLTRNDLPGPSPPISTSRRSRGRPRKSAPEAHVAPITEKLEELLPVENEPIEIKQEIIDYDDVPVLETKPEKIPEIEAPYFPQESSSPAPNRSSVPYFPRISPSTESLNFVEKWEETQESERLRRREWDFDEEIDEEQNDIIDPRLDNAFQDIEESIRQFNCRLKNVSRDLGDNQHAACFDRVSALTKMFRATTRDALARK</sequence>
<dbReference type="PaxDb" id="6239-B0019.2"/>
<dbReference type="Gene3D" id="1.10.10.60">
    <property type="entry name" value="Homeodomain-like"/>
    <property type="match status" value="1"/>
</dbReference>
<dbReference type="Proteomes" id="UP000001940">
    <property type="component" value="Chromosome I"/>
</dbReference>
<dbReference type="PANTHER" id="PTHR38627:SF1">
    <property type="entry name" value="G-PROTEIN ALPHA SUBUNIT ACTIVATING PROTEIN GBAS-1-RELATED"/>
    <property type="match status" value="1"/>
</dbReference>
<dbReference type="eggNOG" id="ENOG502TGTM">
    <property type="taxonomic scope" value="Eukaryota"/>
</dbReference>
<dbReference type="GO" id="GO:0005634">
    <property type="term" value="C:nucleus"/>
    <property type="evidence" value="ECO:0007669"/>
    <property type="project" value="UniProtKB-SubCell"/>
</dbReference>
<protein>
    <submittedName>
        <fullName evidence="4">SPK domain-containing protein</fullName>
    </submittedName>
</protein>
<dbReference type="EMBL" id="BX284601">
    <property type="protein sequence ID" value="CAA15508.3"/>
    <property type="molecule type" value="Genomic_DNA"/>
</dbReference>
<dbReference type="HOGENOM" id="CLU_372228_0_0_1"/>
<feature type="region of interest" description="Disordered" evidence="2">
    <location>
        <begin position="462"/>
        <end position="578"/>
    </location>
</feature>
<dbReference type="Pfam" id="PF04435">
    <property type="entry name" value="SPK"/>
    <property type="match status" value="1"/>
</dbReference>
<keyword evidence="5" id="KW-1185">Reference proteome</keyword>
<dbReference type="KEGG" id="cel:CELE_B0019.2"/>
<dbReference type="InterPro" id="IPR053367">
    <property type="entry name" value="G-alpha_activating_GEF"/>
</dbReference>
<reference evidence="4 5" key="1">
    <citation type="journal article" date="1998" name="Science">
        <title>Genome sequence of the nematode C. elegans: a platform for investigating biology.</title>
        <authorList>
            <consortium name="The C. elegans sequencing consortium"/>
            <person name="Sulson J.E."/>
            <person name="Waterston R."/>
        </authorList>
    </citation>
    <scope>NUCLEOTIDE SEQUENCE [LARGE SCALE GENOMIC DNA]</scope>
    <source>
        <strain evidence="4 5">Bristol N2</strain>
    </source>
</reference>
<feature type="domain" description="SPK" evidence="3">
    <location>
        <begin position="200"/>
        <end position="310"/>
    </location>
</feature>
<comment type="subcellular location">
    <subcellularLocation>
        <location evidence="1">Nucleus</location>
    </subcellularLocation>
</comment>
<feature type="compositionally biased region" description="Basic and acidic residues" evidence="2">
    <location>
        <begin position="1"/>
        <end position="35"/>
    </location>
</feature>
<dbReference type="PhylomeDB" id="G5EBL4"/>
<dbReference type="SUPFAM" id="SSF46689">
    <property type="entry name" value="Homeodomain-like"/>
    <property type="match status" value="1"/>
</dbReference>
<proteinExistence type="predicted"/>
<dbReference type="RefSeq" id="NP_493237.3">
    <property type="nucleotide sequence ID" value="NM_060836.8"/>
</dbReference>
<dbReference type="GeneID" id="173147"/>
<dbReference type="PANTHER" id="PTHR38627">
    <property type="entry name" value="GA BINDING AND ACTIVATING AND SPK (SPK) DOMAIN CONTAINING-RELATED"/>
    <property type="match status" value="1"/>
</dbReference>
<evidence type="ECO:0000313" key="4">
    <source>
        <dbReference type="EMBL" id="CAA15508.3"/>
    </source>
</evidence>
<dbReference type="FunCoup" id="G5EBL4">
    <property type="interactions" value="183"/>
</dbReference>
<dbReference type="InParanoid" id="G5EBL4"/>
<organism evidence="4 5">
    <name type="scientific">Caenorhabditis elegans</name>
    <dbReference type="NCBI Taxonomy" id="6239"/>
    <lineage>
        <taxon>Eukaryota</taxon>
        <taxon>Metazoa</taxon>
        <taxon>Ecdysozoa</taxon>
        <taxon>Nematoda</taxon>
        <taxon>Chromadorea</taxon>
        <taxon>Rhabditida</taxon>
        <taxon>Rhabditina</taxon>
        <taxon>Rhabditomorpha</taxon>
        <taxon>Rhabditoidea</taxon>
        <taxon>Rhabditidae</taxon>
        <taxon>Peloderinae</taxon>
        <taxon>Caenorhabditis</taxon>
    </lineage>
</organism>
<dbReference type="SMART" id="SM00583">
    <property type="entry name" value="SPK"/>
    <property type="match status" value="2"/>
</dbReference>
<dbReference type="AlphaFoldDB" id="G5EBL4"/>
<feature type="compositionally biased region" description="Low complexity" evidence="2">
    <location>
        <begin position="541"/>
        <end position="550"/>
    </location>
</feature>
<feature type="compositionally biased region" description="Basic and acidic residues" evidence="2">
    <location>
        <begin position="491"/>
        <end position="515"/>
    </location>
</feature>
<evidence type="ECO:0000256" key="1">
    <source>
        <dbReference type="ARBA" id="ARBA00004123"/>
    </source>
</evidence>
<feature type="region of interest" description="Disordered" evidence="2">
    <location>
        <begin position="1"/>
        <end position="38"/>
    </location>
</feature>
<dbReference type="SMR" id="G5EBL4"/>
<dbReference type="AGR" id="WB:WBGene00007094"/>
<accession>G5EBL4</accession>
<dbReference type="InterPro" id="IPR009057">
    <property type="entry name" value="Homeodomain-like_sf"/>
</dbReference>
<evidence type="ECO:0000259" key="3">
    <source>
        <dbReference type="SMART" id="SM00583"/>
    </source>
</evidence>
<dbReference type="Bgee" id="WBGene00007094">
    <property type="expression patterns" value="Expressed in adult organism and 4 other cell types or tissues"/>
</dbReference>
<dbReference type="WormBase" id="B0019.2">
    <property type="protein sequence ID" value="CE42791"/>
    <property type="gene ID" value="WBGene00007094"/>
</dbReference>